<protein>
    <submittedName>
        <fullName evidence="4">Deoxyribonuclease I</fullName>
    </submittedName>
</protein>
<reference evidence="4 5" key="1">
    <citation type="submission" date="2018-10" db="EMBL/GenBank/DDBJ databases">
        <title>Genome sequence of the corn leaf aphid (Rhopalosiphum maidis Fitch).</title>
        <authorList>
            <person name="Chen W."/>
            <person name="Shakir S."/>
            <person name="Bigham M."/>
            <person name="Fei Z."/>
            <person name="Jander G."/>
        </authorList>
    </citation>
    <scope>NUCLEOTIDE SEQUENCE [LARGE SCALE GENOMIC DNA]</scope>
    <source>
        <strain evidence="4 5">BTI</strain>
    </source>
</reference>
<dbReference type="RefSeq" id="WP_158361170.1">
    <property type="nucleotide sequence ID" value="NZ_CP032759.1"/>
</dbReference>
<dbReference type="PANTHER" id="PTHR33607:SF2">
    <property type="entry name" value="ENDONUCLEASE-1"/>
    <property type="match status" value="1"/>
</dbReference>
<keyword evidence="3" id="KW-0378">Hydrolase</keyword>
<dbReference type="Proteomes" id="UP000271533">
    <property type="component" value="Chromosome"/>
</dbReference>
<dbReference type="PANTHER" id="PTHR33607">
    <property type="entry name" value="ENDONUCLEASE-1"/>
    <property type="match status" value="1"/>
</dbReference>
<dbReference type="InterPro" id="IPR007346">
    <property type="entry name" value="Endonuclease-I"/>
</dbReference>
<dbReference type="InterPro" id="IPR044925">
    <property type="entry name" value="His-Me_finger_sf"/>
</dbReference>
<comment type="similarity">
    <text evidence="1">Belongs to the EndA/NucM nuclease family.</text>
</comment>
<organism evidence="4 5">
    <name type="scientific">Buchnera aphidicola subsp. Rhopalosiphum maidis</name>
    <dbReference type="NCBI Taxonomy" id="118109"/>
    <lineage>
        <taxon>Bacteria</taxon>
        <taxon>Pseudomonadati</taxon>
        <taxon>Pseudomonadota</taxon>
        <taxon>Gammaproteobacteria</taxon>
        <taxon>Enterobacterales</taxon>
        <taxon>Erwiniaceae</taxon>
        <taxon>Buchnera</taxon>
    </lineage>
</organism>
<keyword evidence="2" id="KW-0540">Nuclease</keyword>
<evidence type="ECO:0000256" key="3">
    <source>
        <dbReference type="ARBA" id="ARBA00022801"/>
    </source>
</evidence>
<evidence type="ECO:0000313" key="4">
    <source>
        <dbReference type="EMBL" id="AYN24666.1"/>
    </source>
</evidence>
<dbReference type="AlphaFoldDB" id="A0A3G2I5G6"/>
<dbReference type="GO" id="GO:0016787">
    <property type="term" value="F:hydrolase activity"/>
    <property type="evidence" value="ECO:0007669"/>
    <property type="project" value="UniProtKB-KW"/>
</dbReference>
<dbReference type="GO" id="GO:0004518">
    <property type="term" value="F:nuclease activity"/>
    <property type="evidence" value="ECO:0007669"/>
    <property type="project" value="UniProtKB-KW"/>
</dbReference>
<dbReference type="SUPFAM" id="SSF54060">
    <property type="entry name" value="His-Me finger endonucleases"/>
    <property type="match status" value="1"/>
</dbReference>
<dbReference type="OrthoDB" id="9800417at2"/>
<evidence type="ECO:0000256" key="1">
    <source>
        <dbReference type="ARBA" id="ARBA00006429"/>
    </source>
</evidence>
<evidence type="ECO:0000256" key="2">
    <source>
        <dbReference type="ARBA" id="ARBA00022722"/>
    </source>
</evidence>
<gene>
    <name evidence="4" type="ORF">D8S97_01705</name>
</gene>
<sequence>MFFLFLTKKNNFKKNHIQNFQQAKVLAIKIHKNAPGSFYCGCKIIWNGKKGTPDLSSCGYNIRKNKNRATRIEWEHVVPAWEFGHEKKCWKNGGRKQCIKNKLYQKIEFDLHNLQPAIGEINGDRSNFKYSQLDSNIKKYGKCTMKIDFKKKLAEPPDRAKGKIARTYFYMSKKYKIKLSKIERNLFKIWDINFPVTKWECERENLIFQIQGSHNNYIYKKCKISYLKTKN</sequence>
<proteinExistence type="inferred from homology"/>
<dbReference type="EMBL" id="CP032759">
    <property type="protein sequence ID" value="AYN24666.1"/>
    <property type="molecule type" value="Genomic_DNA"/>
</dbReference>
<evidence type="ECO:0000313" key="5">
    <source>
        <dbReference type="Proteomes" id="UP000271533"/>
    </source>
</evidence>
<accession>A0A3G2I5G6</accession>
<dbReference type="Pfam" id="PF04231">
    <property type="entry name" value="Endonuclease_1"/>
    <property type="match status" value="1"/>
</dbReference>
<name>A0A3G2I5G6_BUCRM</name>